<dbReference type="RefSeq" id="WP_386722665.1">
    <property type="nucleotide sequence ID" value="NZ_JBHRSZ010000007.1"/>
</dbReference>
<sequence>MKLSICTISFRHQLVSIDQLVQWAQANHFQSIELWGVHAKNLAEQPSYNKEWLAGFGLTTSMISDYLPLQGPETDAFNKVQQLCLLAKHWGATKLRTFASNKGSQDVTVQERADITRRMKDICQWTAQHGITLIVETHPGTLADSMASTLQLLEEVNQPNLKINFDVLHVWESGEDPIDGFNVLKPHIEHFHLKNISSADLLSVFSPPNVYSASGSREGLVPLFEGAVDYSRFLNYLREYADAKFLNMDASLEWFGDHCKKVLSEDRYKIQQLFQQCDFSTSHVS</sequence>
<dbReference type="Proteomes" id="UP001595476">
    <property type="component" value="Unassembled WGS sequence"/>
</dbReference>
<feature type="domain" description="Xylose isomerase-like TIM barrel" evidence="1">
    <location>
        <begin position="22"/>
        <end position="258"/>
    </location>
</feature>
<organism evidence="2 3">
    <name type="scientific">Litoribrevibacter euphylliae</name>
    <dbReference type="NCBI Taxonomy" id="1834034"/>
    <lineage>
        <taxon>Bacteria</taxon>
        <taxon>Pseudomonadati</taxon>
        <taxon>Pseudomonadota</taxon>
        <taxon>Gammaproteobacteria</taxon>
        <taxon>Oceanospirillales</taxon>
        <taxon>Oceanospirillaceae</taxon>
        <taxon>Litoribrevibacter</taxon>
    </lineage>
</organism>
<evidence type="ECO:0000313" key="2">
    <source>
        <dbReference type="EMBL" id="MFC3152740.1"/>
    </source>
</evidence>
<dbReference type="InterPro" id="IPR013022">
    <property type="entry name" value="Xyl_isomerase-like_TIM-brl"/>
</dbReference>
<dbReference type="PANTHER" id="PTHR12110">
    <property type="entry name" value="HYDROXYPYRUVATE ISOMERASE"/>
    <property type="match status" value="1"/>
</dbReference>
<dbReference type="Gene3D" id="3.20.20.150">
    <property type="entry name" value="Divalent-metal-dependent TIM barrel enzymes"/>
    <property type="match status" value="1"/>
</dbReference>
<accession>A0ABV7HJV3</accession>
<dbReference type="SUPFAM" id="SSF51658">
    <property type="entry name" value="Xylose isomerase-like"/>
    <property type="match status" value="1"/>
</dbReference>
<keyword evidence="2" id="KW-0413">Isomerase</keyword>
<proteinExistence type="predicted"/>
<dbReference type="PANTHER" id="PTHR12110:SF21">
    <property type="entry name" value="XYLOSE ISOMERASE-LIKE TIM BARREL DOMAIN-CONTAINING PROTEIN"/>
    <property type="match status" value="1"/>
</dbReference>
<dbReference type="InterPro" id="IPR050312">
    <property type="entry name" value="IolE/XylAMocC-like"/>
</dbReference>
<dbReference type="EMBL" id="JBHRSZ010000007">
    <property type="protein sequence ID" value="MFC3152740.1"/>
    <property type="molecule type" value="Genomic_DNA"/>
</dbReference>
<dbReference type="InterPro" id="IPR036237">
    <property type="entry name" value="Xyl_isomerase-like_sf"/>
</dbReference>
<evidence type="ECO:0000259" key="1">
    <source>
        <dbReference type="Pfam" id="PF01261"/>
    </source>
</evidence>
<name>A0ABV7HJV3_9GAMM</name>
<evidence type="ECO:0000313" key="3">
    <source>
        <dbReference type="Proteomes" id="UP001595476"/>
    </source>
</evidence>
<dbReference type="GO" id="GO:0016853">
    <property type="term" value="F:isomerase activity"/>
    <property type="evidence" value="ECO:0007669"/>
    <property type="project" value="UniProtKB-KW"/>
</dbReference>
<keyword evidence="3" id="KW-1185">Reference proteome</keyword>
<dbReference type="Pfam" id="PF01261">
    <property type="entry name" value="AP_endonuc_2"/>
    <property type="match status" value="1"/>
</dbReference>
<gene>
    <name evidence="2" type="ORF">ACFOEK_17010</name>
</gene>
<protein>
    <submittedName>
        <fullName evidence="2">Sugar phosphate isomerase/epimerase family protein</fullName>
    </submittedName>
</protein>
<comment type="caution">
    <text evidence="2">The sequence shown here is derived from an EMBL/GenBank/DDBJ whole genome shotgun (WGS) entry which is preliminary data.</text>
</comment>
<reference evidence="3" key="1">
    <citation type="journal article" date="2019" name="Int. J. Syst. Evol. Microbiol.">
        <title>The Global Catalogue of Microorganisms (GCM) 10K type strain sequencing project: providing services to taxonomists for standard genome sequencing and annotation.</title>
        <authorList>
            <consortium name="The Broad Institute Genomics Platform"/>
            <consortium name="The Broad Institute Genome Sequencing Center for Infectious Disease"/>
            <person name="Wu L."/>
            <person name="Ma J."/>
        </authorList>
    </citation>
    <scope>NUCLEOTIDE SEQUENCE [LARGE SCALE GENOMIC DNA]</scope>
    <source>
        <strain evidence="3">KCTC 52438</strain>
    </source>
</reference>